<reference evidence="2 3" key="1">
    <citation type="submission" date="2024-05" db="EMBL/GenBank/DDBJ databases">
        <authorList>
            <person name="Wallberg A."/>
        </authorList>
    </citation>
    <scope>NUCLEOTIDE SEQUENCE [LARGE SCALE GENOMIC DNA]</scope>
</reference>
<name>A0AAV2RAF0_MEGNR</name>
<dbReference type="EMBL" id="CAXKWB010016577">
    <property type="protein sequence ID" value="CAL4116592.1"/>
    <property type="molecule type" value="Genomic_DNA"/>
</dbReference>
<proteinExistence type="predicted"/>
<protein>
    <submittedName>
        <fullName evidence="2">Uncharacterized protein</fullName>
    </submittedName>
</protein>
<comment type="caution">
    <text evidence="2">The sequence shown here is derived from an EMBL/GenBank/DDBJ whole genome shotgun (WGS) entry which is preliminary data.</text>
</comment>
<sequence length="306" mass="35059">SELFDGILRFAASCSDVFRETFSYNGNTSCGLSSQDFLKSEFQKDDGTSYNILGNFRVRKKTVKSRNTSSNKSETGIDEASCSTSFSDSEEMCSNKKDISKDKKRARQSKFKLNRLKENTKLKKLPLKIPDINIKGSCKNKKICKNDVKKDNLSLIRTEESKHNHGISNPSTIISPNINIRPDEIFKKENIKEINTKTSPKVSAGSQKVNTSQQYCRDVDKKIAGTPRRDSTTPRKFFKTPRKFRENLSTKFNIYEMYKSSVIGSKKVFTPQKVSLRYVSPKREENFDALERFKAHQLKVKNKKKN</sequence>
<feature type="compositionally biased region" description="Polar residues" evidence="1">
    <location>
        <begin position="65"/>
        <end position="74"/>
    </location>
</feature>
<keyword evidence="3" id="KW-1185">Reference proteome</keyword>
<dbReference type="AlphaFoldDB" id="A0AAV2RAF0"/>
<evidence type="ECO:0000313" key="2">
    <source>
        <dbReference type="EMBL" id="CAL4116592.1"/>
    </source>
</evidence>
<feature type="region of interest" description="Disordered" evidence="1">
    <location>
        <begin position="63"/>
        <end position="90"/>
    </location>
</feature>
<accession>A0AAV2RAF0</accession>
<evidence type="ECO:0000256" key="1">
    <source>
        <dbReference type="SAM" id="MobiDB-lite"/>
    </source>
</evidence>
<dbReference type="Proteomes" id="UP001497623">
    <property type="component" value="Unassembled WGS sequence"/>
</dbReference>
<organism evidence="2 3">
    <name type="scientific">Meganyctiphanes norvegica</name>
    <name type="common">Northern krill</name>
    <name type="synonym">Thysanopoda norvegica</name>
    <dbReference type="NCBI Taxonomy" id="48144"/>
    <lineage>
        <taxon>Eukaryota</taxon>
        <taxon>Metazoa</taxon>
        <taxon>Ecdysozoa</taxon>
        <taxon>Arthropoda</taxon>
        <taxon>Crustacea</taxon>
        <taxon>Multicrustacea</taxon>
        <taxon>Malacostraca</taxon>
        <taxon>Eumalacostraca</taxon>
        <taxon>Eucarida</taxon>
        <taxon>Euphausiacea</taxon>
        <taxon>Euphausiidae</taxon>
        <taxon>Meganyctiphanes</taxon>
    </lineage>
</organism>
<evidence type="ECO:0000313" key="3">
    <source>
        <dbReference type="Proteomes" id="UP001497623"/>
    </source>
</evidence>
<gene>
    <name evidence="2" type="ORF">MNOR_LOCUS21004</name>
</gene>
<feature type="non-terminal residue" evidence="2">
    <location>
        <position position="1"/>
    </location>
</feature>